<accession>A0A239EWU3</accession>
<evidence type="ECO:0000256" key="7">
    <source>
        <dbReference type="ARBA" id="ARBA00023065"/>
    </source>
</evidence>
<proteinExistence type="inferred from homology"/>
<keyword evidence="8" id="KW-0798">TonB box</keyword>
<evidence type="ECO:0000256" key="12">
    <source>
        <dbReference type="SAM" id="SignalP"/>
    </source>
</evidence>
<dbReference type="Pfam" id="PF07715">
    <property type="entry name" value="Plug"/>
    <property type="match status" value="1"/>
</dbReference>
<dbReference type="PANTHER" id="PTHR32552">
    <property type="entry name" value="FERRICHROME IRON RECEPTOR-RELATED"/>
    <property type="match status" value="1"/>
</dbReference>
<keyword evidence="2 11" id="KW-0813">Transport</keyword>
<keyword evidence="4" id="KW-0410">Iron transport</keyword>
<name>A0A239EWU3_9SPHN</name>
<dbReference type="InterPro" id="IPR012910">
    <property type="entry name" value="Plug_dom"/>
</dbReference>
<dbReference type="PROSITE" id="PS52016">
    <property type="entry name" value="TONB_DEPENDENT_REC_3"/>
    <property type="match status" value="1"/>
</dbReference>
<evidence type="ECO:0000313" key="15">
    <source>
        <dbReference type="Proteomes" id="UP000198281"/>
    </source>
</evidence>
<dbReference type="GO" id="GO:0009279">
    <property type="term" value="C:cell outer membrane"/>
    <property type="evidence" value="ECO:0007669"/>
    <property type="project" value="UniProtKB-SubCell"/>
</dbReference>
<keyword evidence="12" id="KW-0732">Signal</keyword>
<evidence type="ECO:0000256" key="11">
    <source>
        <dbReference type="PROSITE-ProRule" id="PRU01360"/>
    </source>
</evidence>
<evidence type="ECO:0000256" key="4">
    <source>
        <dbReference type="ARBA" id="ARBA00022496"/>
    </source>
</evidence>
<feature type="chain" id="PRO_5013054204" evidence="12">
    <location>
        <begin position="32"/>
        <end position="814"/>
    </location>
</feature>
<evidence type="ECO:0000259" key="13">
    <source>
        <dbReference type="Pfam" id="PF07715"/>
    </source>
</evidence>
<feature type="signal peptide" evidence="12">
    <location>
        <begin position="1"/>
        <end position="31"/>
    </location>
</feature>
<evidence type="ECO:0000256" key="9">
    <source>
        <dbReference type="ARBA" id="ARBA00023136"/>
    </source>
</evidence>
<comment type="subcellular location">
    <subcellularLocation>
        <location evidence="1 11">Cell outer membrane</location>
        <topology evidence="1 11">Multi-pass membrane protein</topology>
    </subcellularLocation>
</comment>
<keyword evidence="15" id="KW-1185">Reference proteome</keyword>
<sequence length="814" mass="88447">MSEGNHTRRASFVATTAIWCGLAIGIVPAHAQDAASGPATAETTAGSISDIVVTARRKEEALQSVPISVQAFSGEMLTERNVQDATDLQRFVPALTTYQQARDEVTLSIRGQSSSGASAQGQNPRVTAYFAQVPLQTGDTGPGRYFDLQNVQILKGPQGTLFGRNSTGGAILYEPTRPTDEFSGYMNFQFGRFDDRQIEGAVNVPVTDTLAVRVAGKRAKRDGFTTNITTGEKLDDRNYLGLRGSVLFTPSDGFENYLMVDYVKSDTNGSSQQIAGYDPNKVFQADVFEGTAQDPFLPELPLYLAGNRPAIALLRGPQAGAAIGQAIAAGGFSFFPDPIMPNQLNNQIQGGPRISQSAVDGLSKSRGWGLTNITTVDLSDDLTFKNIFGYRRYKQLSRYDFDGTALPLLDQVTPDGWSVNLRQISEEAQLQGKALDGKLDFTVGGFFLWQKSPSPQRLIQVSVGTPSLSISEPVERSQAVFGQINYDLSDLVTEGLSITAGYRYTHDFRSVNASNYRDQTGQFGPNTCSLVRGCPTYTKAAFNASSYNIGIDYQATSDTLIYVTHRRGYRAGGLNPQALDFGVKYGPETVIDFEAGLKSDFELLGMQARTNFAAFYSELKDAQVSQSFSTINPVTNQLALINLIVNAAKAKIKGIEVDATLVPFENFTLGASYSLTDAKYTSFLDVATGDQLTNRPFPFLAKNRLNLSANYRIPLSDALGELSLGANWAYSSSYSLSVFEDPLGIENGYNQLDLRADLSDIGTEGFSIGAFVNNVTNEVYKIGGVPIYSVLGTTSVLYNEPRTWGLQLRYRFGS</sequence>
<keyword evidence="5 11" id="KW-0812">Transmembrane</keyword>
<dbReference type="InterPro" id="IPR039426">
    <property type="entry name" value="TonB-dep_rcpt-like"/>
</dbReference>
<evidence type="ECO:0000256" key="8">
    <source>
        <dbReference type="ARBA" id="ARBA00023077"/>
    </source>
</evidence>
<feature type="domain" description="TonB-dependent receptor plug" evidence="13">
    <location>
        <begin position="62"/>
        <end position="170"/>
    </location>
</feature>
<evidence type="ECO:0000256" key="2">
    <source>
        <dbReference type="ARBA" id="ARBA00022448"/>
    </source>
</evidence>
<evidence type="ECO:0000256" key="6">
    <source>
        <dbReference type="ARBA" id="ARBA00023004"/>
    </source>
</evidence>
<dbReference type="InterPro" id="IPR036942">
    <property type="entry name" value="Beta-barrel_TonB_sf"/>
</dbReference>
<organism evidence="14 15">
    <name type="scientific">Edaphosphingomonas laterariae</name>
    <dbReference type="NCBI Taxonomy" id="861865"/>
    <lineage>
        <taxon>Bacteria</taxon>
        <taxon>Pseudomonadati</taxon>
        <taxon>Pseudomonadota</taxon>
        <taxon>Alphaproteobacteria</taxon>
        <taxon>Sphingomonadales</taxon>
        <taxon>Rhizorhabdaceae</taxon>
        <taxon>Edaphosphingomonas</taxon>
    </lineage>
</organism>
<evidence type="ECO:0000256" key="10">
    <source>
        <dbReference type="ARBA" id="ARBA00023237"/>
    </source>
</evidence>
<comment type="similarity">
    <text evidence="11">Belongs to the TonB-dependent receptor family.</text>
</comment>
<evidence type="ECO:0000313" key="14">
    <source>
        <dbReference type="EMBL" id="SNS48284.1"/>
    </source>
</evidence>
<dbReference type="GO" id="GO:0006826">
    <property type="term" value="P:iron ion transport"/>
    <property type="evidence" value="ECO:0007669"/>
    <property type="project" value="UniProtKB-KW"/>
</dbReference>
<dbReference type="Gene3D" id="2.40.170.20">
    <property type="entry name" value="TonB-dependent receptor, beta-barrel domain"/>
    <property type="match status" value="2"/>
</dbReference>
<dbReference type="Proteomes" id="UP000198281">
    <property type="component" value="Unassembled WGS sequence"/>
</dbReference>
<keyword evidence="10 11" id="KW-0998">Cell outer membrane</keyword>
<evidence type="ECO:0000256" key="1">
    <source>
        <dbReference type="ARBA" id="ARBA00004571"/>
    </source>
</evidence>
<dbReference type="RefSeq" id="WP_179220769.1">
    <property type="nucleotide sequence ID" value="NZ_FZOS01000007.1"/>
</dbReference>
<dbReference type="SUPFAM" id="SSF56935">
    <property type="entry name" value="Porins"/>
    <property type="match status" value="1"/>
</dbReference>
<dbReference type="AlphaFoldDB" id="A0A239EWU3"/>
<keyword evidence="9 11" id="KW-0472">Membrane</keyword>
<gene>
    <name evidence="14" type="ORF">SAMN06295912_107115</name>
</gene>
<evidence type="ECO:0000256" key="5">
    <source>
        <dbReference type="ARBA" id="ARBA00022692"/>
    </source>
</evidence>
<dbReference type="EMBL" id="FZOS01000007">
    <property type="protein sequence ID" value="SNS48284.1"/>
    <property type="molecule type" value="Genomic_DNA"/>
</dbReference>
<dbReference type="PANTHER" id="PTHR32552:SF81">
    <property type="entry name" value="TONB-DEPENDENT OUTER MEMBRANE RECEPTOR"/>
    <property type="match status" value="1"/>
</dbReference>
<keyword evidence="6" id="KW-0408">Iron</keyword>
<evidence type="ECO:0000256" key="3">
    <source>
        <dbReference type="ARBA" id="ARBA00022452"/>
    </source>
</evidence>
<keyword evidence="3 11" id="KW-1134">Transmembrane beta strand</keyword>
<reference evidence="15" key="1">
    <citation type="submission" date="2017-06" db="EMBL/GenBank/DDBJ databases">
        <authorList>
            <person name="Varghese N."/>
            <person name="Submissions S."/>
        </authorList>
    </citation>
    <scope>NUCLEOTIDE SEQUENCE [LARGE SCALE GENOMIC DNA]</scope>
    <source>
        <strain evidence="15">LNB2</strain>
    </source>
</reference>
<protein>
    <submittedName>
        <fullName evidence="14">Iron complex outermembrane recepter protein</fullName>
    </submittedName>
</protein>
<keyword evidence="7" id="KW-0406">Ion transport</keyword>